<evidence type="ECO:0000313" key="3">
    <source>
        <dbReference type="Proteomes" id="UP000010164"/>
    </source>
</evidence>
<dbReference type="RefSeq" id="WP_008928719.1">
    <property type="nucleotide sequence ID" value="NZ_AMRJ01000009.1"/>
</dbReference>
<evidence type="ECO:0000256" key="1">
    <source>
        <dbReference type="SAM" id="Phobius"/>
    </source>
</evidence>
<dbReference type="eggNOG" id="ENOG502ZVEC">
    <property type="taxonomic scope" value="Bacteria"/>
</dbReference>
<keyword evidence="1" id="KW-0472">Membrane</keyword>
<proteinExistence type="predicted"/>
<keyword evidence="1" id="KW-0812">Transmembrane</keyword>
<feature type="transmembrane region" description="Helical" evidence="1">
    <location>
        <begin position="49"/>
        <end position="69"/>
    </location>
</feature>
<protein>
    <submittedName>
        <fullName evidence="2">Uncharacterized protein</fullName>
    </submittedName>
</protein>
<dbReference type="Proteomes" id="UP000010164">
    <property type="component" value="Unassembled WGS sequence"/>
</dbReference>
<sequence>MKPAWLFNRSLGRALLWTAFAVLMAVGVNLVGISIVGDVSNWSLWLDDHAGYFLVWRLCLYGATGYGWLRMRRRLSWDKDTRQRLFRAEIGAVVAVLLLEVSVWMT</sequence>
<evidence type="ECO:0000313" key="2">
    <source>
        <dbReference type="EMBL" id="EKF74685.1"/>
    </source>
</evidence>
<feature type="transmembrane region" description="Helical" evidence="1">
    <location>
        <begin position="85"/>
        <end position="105"/>
    </location>
</feature>
<dbReference type="STRING" id="1177179.A11A3_07693"/>
<keyword evidence="3" id="KW-1185">Reference proteome</keyword>
<keyword evidence="1" id="KW-1133">Transmembrane helix</keyword>
<organism evidence="2 3">
    <name type="scientific">Alcanivorax hongdengensis A-11-3</name>
    <dbReference type="NCBI Taxonomy" id="1177179"/>
    <lineage>
        <taxon>Bacteria</taxon>
        <taxon>Pseudomonadati</taxon>
        <taxon>Pseudomonadota</taxon>
        <taxon>Gammaproteobacteria</taxon>
        <taxon>Oceanospirillales</taxon>
        <taxon>Alcanivoracaceae</taxon>
        <taxon>Alcanivorax</taxon>
    </lineage>
</organism>
<dbReference type="EMBL" id="AMRJ01000009">
    <property type="protein sequence ID" value="EKF74685.1"/>
    <property type="molecule type" value="Genomic_DNA"/>
</dbReference>
<reference evidence="2 3" key="1">
    <citation type="journal article" date="2012" name="J. Bacteriol.">
        <title>Genome Sequence of the Alkane-Degrading Bacterium Alcanivorax hongdengensis Type Strain A-11-3.</title>
        <authorList>
            <person name="Lai Q."/>
            <person name="Shao Z."/>
        </authorList>
    </citation>
    <scope>NUCLEOTIDE SEQUENCE [LARGE SCALE GENOMIC DNA]</scope>
    <source>
        <strain evidence="2 3">A-11-3</strain>
    </source>
</reference>
<accession>L0WFT5</accession>
<feature type="transmembrane region" description="Helical" evidence="1">
    <location>
        <begin position="14"/>
        <end position="37"/>
    </location>
</feature>
<name>L0WFT5_9GAMM</name>
<gene>
    <name evidence="2" type="ORF">A11A3_07693</name>
</gene>
<dbReference type="OrthoDB" id="8970903at2"/>
<dbReference type="AlphaFoldDB" id="L0WFT5"/>
<comment type="caution">
    <text evidence="2">The sequence shown here is derived from an EMBL/GenBank/DDBJ whole genome shotgun (WGS) entry which is preliminary data.</text>
</comment>